<dbReference type="GO" id="GO:0035435">
    <property type="term" value="P:phosphate ion transmembrane transport"/>
    <property type="evidence" value="ECO:0007669"/>
    <property type="project" value="InterPro"/>
</dbReference>
<dbReference type="InterPro" id="IPR005670">
    <property type="entry name" value="PstB-like"/>
</dbReference>
<dbReference type="Gene3D" id="3.40.50.300">
    <property type="entry name" value="P-loop containing nucleotide triphosphate hydrolases"/>
    <property type="match status" value="1"/>
</dbReference>
<dbReference type="KEGG" id="vhl:BME96_02595"/>
<keyword evidence="2" id="KW-0547">Nucleotide-binding</keyword>
<dbReference type="PROSITE" id="PS50893">
    <property type="entry name" value="ABC_TRANSPORTER_2"/>
    <property type="match status" value="1"/>
</dbReference>
<keyword evidence="1" id="KW-0813">Transport</keyword>
<dbReference type="InterPro" id="IPR003593">
    <property type="entry name" value="AAA+_ATPase"/>
</dbReference>
<name>A0AAC9IVM5_VIRHA</name>
<dbReference type="InterPro" id="IPR027417">
    <property type="entry name" value="P-loop_NTPase"/>
</dbReference>
<dbReference type="PANTHER" id="PTHR43423:SF1">
    <property type="entry name" value="ABC TRANSPORTER I FAMILY MEMBER 17"/>
    <property type="match status" value="1"/>
</dbReference>
<evidence type="ECO:0000313" key="6">
    <source>
        <dbReference type="Proteomes" id="UP000182945"/>
    </source>
</evidence>
<organism evidence="5 6">
    <name type="scientific">Virgibacillus halodenitrificans</name>
    <name type="common">Bacillus halodenitrificans</name>
    <dbReference type="NCBI Taxonomy" id="1482"/>
    <lineage>
        <taxon>Bacteria</taxon>
        <taxon>Bacillati</taxon>
        <taxon>Bacillota</taxon>
        <taxon>Bacilli</taxon>
        <taxon>Bacillales</taxon>
        <taxon>Bacillaceae</taxon>
        <taxon>Virgibacillus</taxon>
    </lineage>
</organism>
<dbReference type="CDD" id="cd03260">
    <property type="entry name" value="ABC_PstB_phosphate_transporter"/>
    <property type="match status" value="1"/>
</dbReference>
<evidence type="ECO:0000256" key="2">
    <source>
        <dbReference type="ARBA" id="ARBA00022741"/>
    </source>
</evidence>
<dbReference type="PANTHER" id="PTHR43423">
    <property type="entry name" value="ABC TRANSPORTER I FAMILY MEMBER 17"/>
    <property type="match status" value="1"/>
</dbReference>
<dbReference type="GO" id="GO:0005524">
    <property type="term" value="F:ATP binding"/>
    <property type="evidence" value="ECO:0007669"/>
    <property type="project" value="UniProtKB-KW"/>
</dbReference>
<dbReference type="Pfam" id="PF00005">
    <property type="entry name" value="ABC_tran"/>
    <property type="match status" value="1"/>
</dbReference>
<dbReference type="InterPro" id="IPR003439">
    <property type="entry name" value="ABC_transporter-like_ATP-bd"/>
</dbReference>
<reference evidence="5 6" key="1">
    <citation type="submission" date="2016-11" db="EMBL/GenBank/DDBJ databases">
        <title>Complete genome sequencing of Virgibacillus halodenitrificans PDB-F2.</title>
        <authorList>
            <person name="Sun Z."/>
            <person name="Zhou Y."/>
            <person name="Li H."/>
        </authorList>
    </citation>
    <scope>NUCLEOTIDE SEQUENCE [LARGE SCALE GENOMIC DNA]</scope>
    <source>
        <strain evidence="5 6">PDB-F2</strain>
    </source>
</reference>
<evidence type="ECO:0000259" key="4">
    <source>
        <dbReference type="PROSITE" id="PS50893"/>
    </source>
</evidence>
<dbReference type="Proteomes" id="UP000182945">
    <property type="component" value="Chromosome"/>
</dbReference>
<evidence type="ECO:0000313" key="5">
    <source>
        <dbReference type="EMBL" id="APC47136.1"/>
    </source>
</evidence>
<dbReference type="RefSeq" id="WP_071648198.1">
    <property type="nucleotide sequence ID" value="NZ_CP017962.1"/>
</dbReference>
<dbReference type="AlphaFoldDB" id="A0AAC9IVM5"/>
<dbReference type="GeneID" id="71513271"/>
<dbReference type="InterPro" id="IPR017871">
    <property type="entry name" value="ABC_transporter-like_CS"/>
</dbReference>
<sequence>MTKAAIEFKDVDYTANGIHILKRITGFFPKGKITTLVGPSGAGKSSLFKLCNGLQTANSGQIYINNKLIEQYAPTVLRRTVGIALQEATMINGSVEKNLALPLTLKGEKLHKELAIELLKVVGLKESYMSRNTQELSGGQRQKLSIARTLVNKPQVLLLDEITSSLDRVSQQDIEKLILRINKKYNTTIIWITHNLQQALSLGDYTWVMIEGEVVETGESDLLTNPKNERVKQFIKGGME</sequence>
<dbReference type="GO" id="GO:0005315">
    <property type="term" value="F:phosphate transmembrane transporter activity"/>
    <property type="evidence" value="ECO:0007669"/>
    <property type="project" value="InterPro"/>
</dbReference>
<accession>A0AAC9IVM5</accession>
<evidence type="ECO:0000256" key="3">
    <source>
        <dbReference type="ARBA" id="ARBA00022840"/>
    </source>
</evidence>
<evidence type="ECO:0000256" key="1">
    <source>
        <dbReference type="ARBA" id="ARBA00022448"/>
    </source>
</evidence>
<gene>
    <name evidence="5" type="ORF">BME96_02595</name>
</gene>
<dbReference type="SMART" id="SM00382">
    <property type="entry name" value="AAA"/>
    <property type="match status" value="1"/>
</dbReference>
<dbReference type="GO" id="GO:0016887">
    <property type="term" value="F:ATP hydrolysis activity"/>
    <property type="evidence" value="ECO:0007669"/>
    <property type="project" value="InterPro"/>
</dbReference>
<keyword evidence="3 5" id="KW-0067">ATP-binding</keyword>
<feature type="domain" description="ABC transporter" evidence="4">
    <location>
        <begin position="6"/>
        <end position="236"/>
    </location>
</feature>
<dbReference type="GO" id="GO:0016020">
    <property type="term" value="C:membrane"/>
    <property type="evidence" value="ECO:0007669"/>
    <property type="project" value="InterPro"/>
</dbReference>
<proteinExistence type="predicted"/>
<dbReference type="SUPFAM" id="SSF52540">
    <property type="entry name" value="P-loop containing nucleoside triphosphate hydrolases"/>
    <property type="match status" value="1"/>
</dbReference>
<protein>
    <submittedName>
        <fullName evidence="5">Phosphate ABC transporter ATP-binding protein</fullName>
    </submittedName>
</protein>
<dbReference type="PROSITE" id="PS00211">
    <property type="entry name" value="ABC_TRANSPORTER_1"/>
    <property type="match status" value="1"/>
</dbReference>
<dbReference type="EMBL" id="CP017962">
    <property type="protein sequence ID" value="APC47136.1"/>
    <property type="molecule type" value="Genomic_DNA"/>
</dbReference>